<gene>
    <name evidence="1" type="primary">B9D1</name>
    <name evidence="1" type="ORF">GWK47_050880</name>
</gene>
<dbReference type="Proteomes" id="UP000770661">
    <property type="component" value="Unassembled WGS sequence"/>
</dbReference>
<dbReference type="EMBL" id="JACEEZ010014817">
    <property type="protein sequence ID" value="KAG0719246.1"/>
    <property type="molecule type" value="Genomic_DNA"/>
</dbReference>
<evidence type="ECO:0000313" key="2">
    <source>
        <dbReference type="Proteomes" id="UP000770661"/>
    </source>
</evidence>
<comment type="caution">
    <text evidence="1">The sequence shown here is derived from an EMBL/GenBank/DDBJ whole genome shotgun (WGS) entry which is preliminary data.</text>
</comment>
<sequence length="135" mass="14785">MSVSSPSVFLLSVSGQVEAGRFMGGDNLHFNYCFTAGHDWEVVACHVCHSEVLAPPCVLSDLKSERAALVHYNRVPPGPRIRHTYVAGQQWSIDTNFGHARLEPMISASRGWRSVCPRQPVAVMTRGSGLCGTFQ</sequence>
<evidence type="ECO:0000313" key="1">
    <source>
        <dbReference type="EMBL" id="KAG0719246.1"/>
    </source>
</evidence>
<dbReference type="AlphaFoldDB" id="A0A8J4Y9L9"/>
<organism evidence="1 2">
    <name type="scientific">Chionoecetes opilio</name>
    <name type="common">Atlantic snow crab</name>
    <name type="synonym">Cancer opilio</name>
    <dbReference type="NCBI Taxonomy" id="41210"/>
    <lineage>
        <taxon>Eukaryota</taxon>
        <taxon>Metazoa</taxon>
        <taxon>Ecdysozoa</taxon>
        <taxon>Arthropoda</taxon>
        <taxon>Crustacea</taxon>
        <taxon>Multicrustacea</taxon>
        <taxon>Malacostraca</taxon>
        <taxon>Eumalacostraca</taxon>
        <taxon>Eucarida</taxon>
        <taxon>Decapoda</taxon>
        <taxon>Pleocyemata</taxon>
        <taxon>Brachyura</taxon>
        <taxon>Eubrachyura</taxon>
        <taxon>Majoidea</taxon>
        <taxon>Majidae</taxon>
        <taxon>Chionoecetes</taxon>
    </lineage>
</organism>
<keyword evidence="2" id="KW-1185">Reference proteome</keyword>
<reference evidence="1" key="1">
    <citation type="submission" date="2020-07" db="EMBL/GenBank/DDBJ databases">
        <title>The High-quality genome of the commercially important snow crab, Chionoecetes opilio.</title>
        <authorList>
            <person name="Jeong J.-H."/>
            <person name="Ryu S."/>
        </authorList>
    </citation>
    <scope>NUCLEOTIDE SEQUENCE</scope>
    <source>
        <strain evidence="1">MADBK_172401_WGS</strain>
        <tissue evidence="1">Digestive gland</tissue>
    </source>
</reference>
<proteinExistence type="predicted"/>
<accession>A0A8J4Y9L9</accession>
<name>A0A8J4Y9L9_CHIOP</name>
<protein>
    <submittedName>
        <fullName evidence="1">B9 domain-containing protein 1</fullName>
    </submittedName>
</protein>